<evidence type="ECO:0008006" key="3">
    <source>
        <dbReference type="Google" id="ProtNLM"/>
    </source>
</evidence>
<reference evidence="1 2" key="1">
    <citation type="submission" date="2018-08" db="EMBL/GenBank/DDBJ databases">
        <title>Genome and evolution of the arbuscular mycorrhizal fungus Diversispora epigaea (formerly Glomus versiforme) and its bacterial endosymbionts.</title>
        <authorList>
            <person name="Sun X."/>
            <person name="Fei Z."/>
            <person name="Harrison M."/>
        </authorList>
    </citation>
    <scope>NUCLEOTIDE SEQUENCE [LARGE SCALE GENOMIC DNA]</scope>
    <source>
        <strain evidence="1 2">IT104</strain>
    </source>
</reference>
<gene>
    <name evidence="1" type="ORF">Glove_101g24</name>
</gene>
<dbReference type="SUPFAM" id="SSF52540">
    <property type="entry name" value="P-loop containing nucleoside triphosphate hydrolases"/>
    <property type="match status" value="2"/>
</dbReference>
<dbReference type="Gene3D" id="1.20.120.430">
    <property type="entry name" value="tRNA modification GTPase MnmE domain 2"/>
    <property type="match status" value="3"/>
</dbReference>
<keyword evidence="2" id="KW-1185">Reference proteome</keyword>
<dbReference type="EMBL" id="PQFF01000094">
    <property type="protein sequence ID" value="RHZ82989.1"/>
    <property type="molecule type" value="Genomic_DNA"/>
</dbReference>
<protein>
    <recommendedName>
        <fullName evidence="3">MnmE helical domain-containing protein</fullName>
    </recommendedName>
</protein>
<dbReference type="AlphaFoldDB" id="A0A397J3W3"/>
<dbReference type="Gene3D" id="3.40.50.300">
    <property type="entry name" value="P-loop containing nucleotide triphosphate hydrolases"/>
    <property type="match status" value="2"/>
</dbReference>
<dbReference type="SUPFAM" id="SSF116878">
    <property type="entry name" value="TrmE connector domain"/>
    <property type="match status" value="1"/>
</dbReference>
<dbReference type="GO" id="GO:0002098">
    <property type="term" value="P:tRNA wobble uridine modification"/>
    <property type="evidence" value="ECO:0007669"/>
    <property type="project" value="TreeGrafter"/>
</dbReference>
<dbReference type="InterPro" id="IPR027417">
    <property type="entry name" value="P-loop_NTPase"/>
</dbReference>
<sequence>MIYDAMDKDTILILNKTDLLNKTELSYLKEIFTEVVPTDYIFCLSCITGEGIKEFLEFFVTSLRHKYDDSTSQVALITQARHREHLNECVKGLRNFLDPMIYDAMDKDTILILNKTDLLNKTELSYLKEIFTEVVPTDYIFCLSCITGEGIKEFLEFFVTSLRHKYDDSTSQVALITQARHREHLNECVKGLRNFLGRRCNYYYYNYFYYFFFFIYEQEFSKWLKFYAILENYIVVQNDLVLAAEELRYATNALGKITGRVSVDEILSVIFQQFCIGK</sequence>
<evidence type="ECO:0000313" key="1">
    <source>
        <dbReference type="EMBL" id="RHZ82989.1"/>
    </source>
</evidence>
<dbReference type="Proteomes" id="UP000266861">
    <property type="component" value="Unassembled WGS sequence"/>
</dbReference>
<dbReference type="PANTHER" id="PTHR42714:SF2">
    <property type="entry name" value="TRNA MODIFICATION GTPASE GTPBP3, MITOCHONDRIAL"/>
    <property type="match status" value="1"/>
</dbReference>
<name>A0A397J3W3_9GLOM</name>
<dbReference type="InterPro" id="IPR027368">
    <property type="entry name" value="MnmE_dom2"/>
</dbReference>
<organism evidence="1 2">
    <name type="scientific">Diversispora epigaea</name>
    <dbReference type="NCBI Taxonomy" id="1348612"/>
    <lineage>
        <taxon>Eukaryota</taxon>
        <taxon>Fungi</taxon>
        <taxon>Fungi incertae sedis</taxon>
        <taxon>Mucoromycota</taxon>
        <taxon>Glomeromycotina</taxon>
        <taxon>Glomeromycetes</taxon>
        <taxon>Diversisporales</taxon>
        <taxon>Diversisporaceae</taxon>
        <taxon>Diversispora</taxon>
    </lineage>
</organism>
<dbReference type="OrthoDB" id="188276at2759"/>
<evidence type="ECO:0000313" key="2">
    <source>
        <dbReference type="Proteomes" id="UP000266861"/>
    </source>
</evidence>
<dbReference type="GO" id="GO:0030488">
    <property type="term" value="P:tRNA methylation"/>
    <property type="evidence" value="ECO:0007669"/>
    <property type="project" value="TreeGrafter"/>
</dbReference>
<dbReference type="GO" id="GO:0005739">
    <property type="term" value="C:mitochondrion"/>
    <property type="evidence" value="ECO:0007669"/>
    <property type="project" value="TreeGrafter"/>
</dbReference>
<dbReference type="PANTHER" id="PTHR42714">
    <property type="entry name" value="TRNA MODIFICATION GTPASE GTPBP3"/>
    <property type="match status" value="1"/>
</dbReference>
<accession>A0A397J3W3</accession>
<proteinExistence type="predicted"/>
<comment type="caution">
    <text evidence="1">The sequence shown here is derived from an EMBL/GenBank/DDBJ whole genome shotgun (WGS) entry which is preliminary data.</text>
</comment>
<dbReference type="STRING" id="1348612.A0A397J3W3"/>